<feature type="non-terminal residue" evidence="2">
    <location>
        <position position="1"/>
    </location>
</feature>
<feature type="compositionally biased region" description="Acidic residues" evidence="1">
    <location>
        <begin position="70"/>
        <end position="79"/>
    </location>
</feature>
<reference evidence="2 3" key="1">
    <citation type="journal article" date="2014" name="Curr. Biol.">
        <title>The genome of the clonal raider ant Cerapachys biroi.</title>
        <authorList>
            <person name="Oxley P.R."/>
            <person name="Ji L."/>
            <person name="Fetter-Pruneda I."/>
            <person name="McKenzie S.K."/>
            <person name="Li C."/>
            <person name="Hu H."/>
            <person name="Zhang G."/>
            <person name="Kronauer D.J."/>
        </authorList>
    </citation>
    <scope>NUCLEOTIDE SEQUENCE [LARGE SCALE GENOMIC DNA]</scope>
</reference>
<dbReference type="EMBL" id="KK107570">
    <property type="protein sequence ID" value="EZA48814.1"/>
    <property type="molecule type" value="Genomic_DNA"/>
</dbReference>
<evidence type="ECO:0000313" key="2">
    <source>
        <dbReference type="EMBL" id="EZA48814.1"/>
    </source>
</evidence>
<evidence type="ECO:0000256" key="1">
    <source>
        <dbReference type="SAM" id="MobiDB-lite"/>
    </source>
</evidence>
<feature type="region of interest" description="Disordered" evidence="1">
    <location>
        <begin position="21"/>
        <end position="42"/>
    </location>
</feature>
<accession>A0A026W173</accession>
<proteinExistence type="predicted"/>
<keyword evidence="3" id="KW-1185">Reference proteome</keyword>
<name>A0A026W173_OOCBI</name>
<gene>
    <name evidence="2" type="ORF">X777_12730</name>
</gene>
<dbReference type="Proteomes" id="UP000053097">
    <property type="component" value="Unassembled WGS sequence"/>
</dbReference>
<sequence length="124" mass="13580">AAASENFDDVLVHARRNDRISDRGTGISTAGGRHSRSPAEVGFPDVGTFVPFIQELNGFSPTGVPRYTNDDDDDDGDGDGDVHTPTHCMFGAVTTKLESVPGRCNQARNRTQTRRWRRVPAPRQ</sequence>
<dbReference type="AlphaFoldDB" id="A0A026W173"/>
<evidence type="ECO:0000313" key="3">
    <source>
        <dbReference type="Proteomes" id="UP000053097"/>
    </source>
</evidence>
<feature type="region of interest" description="Disordered" evidence="1">
    <location>
        <begin position="101"/>
        <end position="124"/>
    </location>
</feature>
<organism evidence="2 3">
    <name type="scientific">Ooceraea biroi</name>
    <name type="common">Clonal raider ant</name>
    <name type="synonym">Cerapachys biroi</name>
    <dbReference type="NCBI Taxonomy" id="2015173"/>
    <lineage>
        <taxon>Eukaryota</taxon>
        <taxon>Metazoa</taxon>
        <taxon>Ecdysozoa</taxon>
        <taxon>Arthropoda</taxon>
        <taxon>Hexapoda</taxon>
        <taxon>Insecta</taxon>
        <taxon>Pterygota</taxon>
        <taxon>Neoptera</taxon>
        <taxon>Endopterygota</taxon>
        <taxon>Hymenoptera</taxon>
        <taxon>Apocrita</taxon>
        <taxon>Aculeata</taxon>
        <taxon>Formicoidea</taxon>
        <taxon>Formicidae</taxon>
        <taxon>Dorylinae</taxon>
        <taxon>Ooceraea</taxon>
    </lineage>
</organism>
<feature type="region of interest" description="Disordered" evidence="1">
    <location>
        <begin position="58"/>
        <end position="86"/>
    </location>
</feature>
<protein>
    <submittedName>
        <fullName evidence="2">Uncharacterized protein</fullName>
    </submittedName>
</protein>
<feature type="compositionally biased region" description="Basic residues" evidence="1">
    <location>
        <begin position="111"/>
        <end position="124"/>
    </location>
</feature>